<protein>
    <submittedName>
        <fullName evidence="2">Uncharacterized protein</fullName>
    </submittedName>
</protein>
<comment type="caution">
    <text evidence="2">The sequence shown here is derived from an EMBL/GenBank/DDBJ whole genome shotgun (WGS) entry which is preliminary data.</text>
</comment>
<feature type="region of interest" description="Disordered" evidence="1">
    <location>
        <begin position="40"/>
        <end position="59"/>
    </location>
</feature>
<proteinExistence type="predicted"/>
<accession>A0ABW4WJF2</accession>
<dbReference type="RefSeq" id="WP_379023071.1">
    <property type="nucleotide sequence ID" value="NZ_JBHUGY010000037.1"/>
</dbReference>
<sequence length="169" mass="18952">MTILTIAHRSSMIAFADWVVAMENGRAIEVGQYQRLKEKAGSRLSRMPSGEQSERDATWPEARAPSALVQAAPGAQLLAFVHLGRTQLSFGVANPVGRRRRAPGDHRVDEREVTRLNDDGADDDADQRRAYRRAAQPGPTNDDSQSEYHPDDEFWKCHTQQPINRLGYI</sequence>
<dbReference type="Gene3D" id="3.40.50.300">
    <property type="entry name" value="P-loop containing nucleotide triphosphate hydrolases"/>
    <property type="match status" value="1"/>
</dbReference>
<feature type="compositionally biased region" description="Basic and acidic residues" evidence="1">
    <location>
        <begin position="102"/>
        <end position="118"/>
    </location>
</feature>
<gene>
    <name evidence="2" type="ORF">ACFSQT_24835</name>
</gene>
<evidence type="ECO:0000313" key="3">
    <source>
        <dbReference type="Proteomes" id="UP001597349"/>
    </source>
</evidence>
<feature type="region of interest" description="Disordered" evidence="1">
    <location>
        <begin position="96"/>
        <end position="152"/>
    </location>
</feature>
<reference evidence="3" key="1">
    <citation type="journal article" date="2019" name="Int. J. Syst. Evol. Microbiol.">
        <title>The Global Catalogue of Microorganisms (GCM) 10K type strain sequencing project: providing services to taxonomists for standard genome sequencing and annotation.</title>
        <authorList>
            <consortium name="The Broad Institute Genomics Platform"/>
            <consortium name="The Broad Institute Genome Sequencing Center for Infectious Disease"/>
            <person name="Wu L."/>
            <person name="Ma J."/>
        </authorList>
    </citation>
    <scope>NUCLEOTIDE SEQUENCE [LARGE SCALE GENOMIC DNA]</scope>
    <source>
        <strain evidence="3">CGMCC 1.16226</strain>
    </source>
</reference>
<keyword evidence="3" id="KW-1185">Reference proteome</keyword>
<evidence type="ECO:0000313" key="2">
    <source>
        <dbReference type="EMBL" id="MFD2056173.1"/>
    </source>
</evidence>
<dbReference type="Proteomes" id="UP001597349">
    <property type="component" value="Unassembled WGS sequence"/>
</dbReference>
<dbReference type="EMBL" id="JBHUGY010000037">
    <property type="protein sequence ID" value="MFD2056173.1"/>
    <property type="molecule type" value="Genomic_DNA"/>
</dbReference>
<name>A0ABW4WJF2_9HYPH</name>
<dbReference type="InterPro" id="IPR027417">
    <property type="entry name" value="P-loop_NTPase"/>
</dbReference>
<dbReference type="SUPFAM" id="SSF52540">
    <property type="entry name" value="P-loop containing nucleoside triphosphate hydrolases"/>
    <property type="match status" value="1"/>
</dbReference>
<organism evidence="2 3">
    <name type="scientific">Mesorhizobium calcicola</name>
    <dbReference type="NCBI Taxonomy" id="1300310"/>
    <lineage>
        <taxon>Bacteria</taxon>
        <taxon>Pseudomonadati</taxon>
        <taxon>Pseudomonadota</taxon>
        <taxon>Alphaproteobacteria</taxon>
        <taxon>Hyphomicrobiales</taxon>
        <taxon>Phyllobacteriaceae</taxon>
        <taxon>Mesorhizobium</taxon>
    </lineage>
</organism>
<evidence type="ECO:0000256" key="1">
    <source>
        <dbReference type="SAM" id="MobiDB-lite"/>
    </source>
</evidence>